<accession>A0A921MUJ4</accession>
<reference evidence="2" key="2">
    <citation type="submission" date="2021-09" db="EMBL/GenBank/DDBJ databases">
        <authorList>
            <person name="Gilroy R."/>
        </authorList>
    </citation>
    <scope>NUCLEOTIDE SEQUENCE</scope>
    <source>
        <strain evidence="2">ChiGjej5B5-22894</strain>
    </source>
</reference>
<protein>
    <submittedName>
        <fullName evidence="2">ABC transporter permease</fullName>
    </submittedName>
</protein>
<dbReference type="EMBL" id="DYUE01000093">
    <property type="protein sequence ID" value="HJG90780.1"/>
    <property type="molecule type" value="Genomic_DNA"/>
</dbReference>
<dbReference type="AlphaFoldDB" id="A0A921MUJ4"/>
<evidence type="ECO:0000256" key="1">
    <source>
        <dbReference type="SAM" id="Phobius"/>
    </source>
</evidence>
<feature type="transmembrane region" description="Helical" evidence="1">
    <location>
        <begin position="92"/>
        <end position="123"/>
    </location>
</feature>
<comment type="caution">
    <text evidence="2">The sequence shown here is derived from an EMBL/GenBank/DDBJ whole genome shotgun (WGS) entry which is preliminary data.</text>
</comment>
<feature type="transmembrane region" description="Helical" evidence="1">
    <location>
        <begin position="16"/>
        <end position="37"/>
    </location>
</feature>
<keyword evidence="1" id="KW-0472">Membrane</keyword>
<gene>
    <name evidence="2" type="ORF">K8V81_03550</name>
</gene>
<evidence type="ECO:0000313" key="2">
    <source>
        <dbReference type="EMBL" id="HJG90780.1"/>
    </source>
</evidence>
<keyword evidence="1" id="KW-0812">Transmembrane</keyword>
<name>A0A921MUJ4_9MICO</name>
<reference evidence="2" key="1">
    <citation type="journal article" date="2021" name="PeerJ">
        <title>Extensive microbial diversity within the chicken gut microbiome revealed by metagenomics and culture.</title>
        <authorList>
            <person name="Gilroy R."/>
            <person name="Ravi A."/>
            <person name="Getino M."/>
            <person name="Pursley I."/>
            <person name="Horton D.L."/>
            <person name="Alikhan N.F."/>
            <person name="Baker D."/>
            <person name="Gharbi K."/>
            <person name="Hall N."/>
            <person name="Watson M."/>
            <person name="Adriaenssens E.M."/>
            <person name="Foster-Nyarko E."/>
            <person name="Jarju S."/>
            <person name="Secka A."/>
            <person name="Antonio M."/>
            <person name="Oren A."/>
            <person name="Chaudhuri R.R."/>
            <person name="La Ragione R."/>
            <person name="Hildebrand F."/>
            <person name="Pallen M.J."/>
        </authorList>
    </citation>
    <scope>NUCLEOTIDE SEQUENCE</scope>
    <source>
        <strain evidence="2">ChiGjej5B5-22894</strain>
    </source>
</reference>
<dbReference type="OrthoDB" id="4792768at2"/>
<dbReference type="RefSeq" id="WP_087485576.1">
    <property type="nucleotide sequence ID" value="NZ_FXXB01000008.1"/>
</dbReference>
<evidence type="ECO:0000313" key="3">
    <source>
        <dbReference type="Proteomes" id="UP000742460"/>
    </source>
</evidence>
<feature type="transmembrane region" description="Helical" evidence="1">
    <location>
        <begin position="209"/>
        <end position="233"/>
    </location>
</feature>
<feature type="transmembrane region" description="Helical" evidence="1">
    <location>
        <begin position="169"/>
        <end position="189"/>
    </location>
</feature>
<dbReference type="Proteomes" id="UP000742460">
    <property type="component" value="Unassembled WGS sequence"/>
</dbReference>
<feature type="transmembrane region" description="Helical" evidence="1">
    <location>
        <begin position="143"/>
        <end position="162"/>
    </location>
</feature>
<organism evidence="2 3">
    <name type="scientific">Brachybacterium massiliense</name>
    <dbReference type="NCBI Taxonomy" id="1755098"/>
    <lineage>
        <taxon>Bacteria</taxon>
        <taxon>Bacillati</taxon>
        <taxon>Actinomycetota</taxon>
        <taxon>Actinomycetes</taxon>
        <taxon>Micrococcales</taxon>
        <taxon>Dermabacteraceae</taxon>
        <taxon>Brachybacterium</taxon>
    </lineage>
</organism>
<sequence length="244" mass="25408">MRPDIDLRSFLDTRGAAILLTLSLLAVLGFALLGGLIQPSLMPEGTSDISLTFFFLTLPLSLIIPVITVLMTAGEWSDHSIQNTLLQRPARLAVLTSKVLATAAVFLVLVALSVGLAAATTWIGGELMGQGAVFSTVDEVFTSHLAVLLATLLFSLAMAMVLQSTVLGMVAAIGVPFVVSTAGVIATAFGSELLSDIIRALDLQTAAMVIAGGEGTAFDLLPLLLLVVVPAALGIRRWAVREVG</sequence>
<feature type="transmembrane region" description="Helical" evidence="1">
    <location>
        <begin position="49"/>
        <end position="71"/>
    </location>
</feature>
<keyword evidence="1" id="KW-1133">Transmembrane helix</keyword>
<proteinExistence type="predicted"/>